<name>A0A1B7K1L4_9GAMM</name>
<sequence>MQRLSVEIKPYDPSGMSWKPSVAVVLLMLFAISMIVFGAFRLTDNTCGIDKVSLEKRCQKAIDHYKGRQVNF</sequence>
<dbReference type="EMBL" id="LXEW01000012">
    <property type="protein sequence ID" value="OAT54051.1"/>
    <property type="molecule type" value="Genomic_DNA"/>
</dbReference>
<dbReference type="AlphaFoldDB" id="A0A1B7K1L4"/>
<dbReference type="PATRIC" id="fig|1354272.4.peg.664"/>
<accession>A0A1B7K1L4</accession>
<proteinExistence type="predicted"/>
<evidence type="ECO:0000256" key="1">
    <source>
        <dbReference type="SAM" id="Phobius"/>
    </source>
</evidence>
<evidence type="ECO:0000313" key="3">
    <source>
        <dbReference type="Proteomes" id="UP000078224"/>
    </source>
</evidence>
<keyword evidence="1" id="KW-0472">Membrane</keyword>
<keyword evidence="3" id="KW-1185">Reference proteome</keyword>
<feature type="transmembrane region" description="Helical" evidence="1">
    <location>
        <begin position="21"/>
        <end position="40"/>
    </location>
</feature>
<comment type="caution">
    <text evidence="2">The sequence shown here is derived from an EMBL/GenBank/DDBJ whole genome shotgun (WGS) entry which is preliminary data.</text>
</comment>
<gene>
    <name evidence="2" type="ORF">M998_0646</name>
</gene>
<evidence type="ECO:0000313" key="2">
    <source>
        <dbReference type="EMBL" id="OAT54051.1"/>
    </source>
</evidence>
<dbReference type="Proteomes" id="UP000078224">
    <property type="component" value="Unassembled WGS sequence"/>
</dbReference>
<keyword evidence="1" id="KW-1133">Transmembrane helix</keyword>
<reference evidence="2 3" key="1">
    <citation type="submission" date="2016-04" db="EMBL/GenBank/DDBJ databases">
        <title>ATOL: Assembling a taxonomically balanced genome-scale reconstruction of the evolutionary history of the Enterobacteriaceae.</title>
        <authorList>
            <person name="Plunkett G.III."/>
            <person name="Neeno-Eckwall E.C."/>
            <person name="Glasner J.D."/>
            <person name="Perna N.T."/>
        </authorList>
    </citation>
    <scope>NUCLEOTIDE SEQUENCE [LARGE SCALE GENOMIC DNA]</scope>
    <source>
        <strain evidence="2 3">ATCC 35613</strain>
    </source>
</reference>
<keyword evidence="1" id="KW-0812">Transmembrane</keyword>
<protein>
    <submittedName>
        <fullName evidence="2">Uncharacterized protein</fullName>
    </submittedName>
</protein>
<organism evidence="2 3">
    <name type="scientific">Providencia heimbachae ATCC 35613</name>
    <dbReference type="NCBI Taxonomy" id="1354272"/>
    <lineage>
        <taxon>Bacteria</taxon>
        <taxon>Pseudomonadati</taxon>
        <taxon>Pseudomonadota</taxon>
        <taxon>Gammaproteobacteria</taxon>
        <taxon>Enterobacterales</taxon>
        <taxon>Morganellaceae</taxon>
        <taxon>Providencia</taxon>
    </lineage>
</organism>